<dbReference type="OrthoDB" id="5595379at2759"/>
<evidence type="ECO:0000259" key="2">
    <source>
        <dbReference type="Pfam" id="PF14616"/>
    </source>
</evidence>
<name>A0A1R1Y597_9FUNG</name>
<evidence type="ECO:0000313" key="3">
    <source>
        <dbReference type="EMBL" id="OMJ21975.1"/>
    </source>
</evidence>
<dbReference type="EMBL" id="LSSN01000873">
    <property type="protein sequence ID" value="OMJ21975.1"/>
    <property type="molecule type" value="Genomic_DNA"/>
</dbReference>
<keyword evidence="4" id="KW-1185">Reference proteome</keyword>
<accession>A0A1R1Y597</accession>
<dbReference type="STRING" id="133412.A0A1R1Y597"/>
<reference evidence="3 4" key="1">
    <citation type="submission" date="2017-01" db="EMBL/GenBank/DDBJ databases">
        <authorList>
            <person name="Mah S.A."/>
            <person name="Swanson W.J."/>
            <person name="Moy G.W."/>
            <person name="Vacquier V.D."/>
        </authorList>
    </citation>
    <scope>NUCLEOTIDE SEQUENCE [LARGE SCALE GENOMIC DNA]</scope>
    <source>
        <strain evidence="3 4">GSMNP</strain>
    </source>
</reference>
<evidence type="ECO:0000256" key="1">
    <source>
        <dbReference type="SAM" id="MobiDB-lite"/>
    </source>
</evidence>
<dbReference type="PANTHER" id="PTHR28125:SF3">
    <property type="entry name" value="TRANSCRIPTION REGULATOR RUA1 C-TERMINAL DOMAIN-CONTAINING PROTEIN"/>
    <property type="match status" value="1"/>
</dbReference>
<protein>
    <submittedName>
        <fullName evidence="3">Meiotic expression up-regulated protein 26</fullName>
    </submittedName>
</protein>
<dbReference type="InterPro" id="IPR028012">
    <property type="entry name" value="Rua1_C"/>
</dbReference>
<dbReference type="Pfam" id="PF14616">
    <property type="entry name" value="Rua1_C"/>
    <property type="match status" value="1"/>
</dbReference>
<dbReference type="PANTHER" id="PTHR28125">
    <property type="entry name" value="MEIOTIC EXPRESSION UP-REGULATED PROTEIN 26"/>
    <property type="match status" value="1"/>
</dbReference>
<feature type="region of interest" description="Disordered" evidence="1">
    <location>
        <begin position="319"/>
        <end position="346"/>
    </location>
</feature>
<evidence type="ECO:0000313" key="4">
    <source>
        <dbReference type="Proteomes" id="UP000187283"/>
    </source>
</evidence>
<organism evidence="3 4">
    <name type="scientific">Smittium culicis</name>
    <dbReference type="NCBI Taxonomy" id="133412"/>
    <lineage>
        <taxon>Eukaryota</taxon>
        <taxon>Fungi</taxon>
        <taxon>Fungi incertae sedis</taxon>
        <taxon>Zoopagomycota</taxon>
        <taxon>Kickxellomycotina</taxon>
        <taxon>Harpellomycetes</taxon>
        <taxon>Harpellales</taxon>
        <taxon>Legeriomycetaceae</taxon>
        <taxon>Smittium</taxon>
    </lineage>
</organism>
<sequence length="638" mass="73484">MNFQNPRNYINSNIFDNTNMFSSYNDNDVQSTYFNGLSSLPFEPQKSHIYQTSEDMSKSRSHAIGSKRNISGVDNGLFSFSDLKSFPMGPKSFTKPIENPQAQLYSYLNDSGMSKVQTEPFPTITDLFTEKSNKNINFNNQYQFMKNSNENDINNLKYQQDIMSSHDFLNSEFFLNSYNIHQFNNNSNINNNRINELEYNMEGVHSDFSFMDPNYNRMNGFQIQAGSIDNIPSSSRSYNKIENYLHNEIMNRQNMTGFQFSNGFNEAHMQNSPFECGFGGNIDCLKDTQVPCKIDRRYSEDNSLLKGYIPRVPVIPGVTASPKLPNRRQSAPDISKDNNDPDDLLTPRRQKLRFKDDLYTPMWVRNAGQLKEGFCDTCSPGKWLQLKNSAYWYHKQFLHGVSSISGQPFIRPLEINQIDDDTFEGLCHQCKKWIVIATAKRQNSVLWYRHAHKCHVYTKPKSDKHAHLSGQNQKNHNSLEDCESKKLICSLENSFIENIVNPTESISNILENTAKKAKLEEEKSNFQNTEPERSKINFGNDFQNEIYSEQKKSVENLGFDSSFNGEEIYGLGNSLLNFDYLINTGDEMLDSFNIVDPKTNIERSDYKKSEIYNNSVDICLETKPEIAETSKNPTEHEA</sequence>
<dbReference type="Proteomes" id="UP000187283">
    <property type="component" value="Unassembled WGS sequence"/>
</dbReference>
<feature type="domain" description="Transcription regulator Rua1 C-terminal" evidence="2">
    <location>
        <begin position="355"/>
        <end position="455"/>
    </location>
</feature>
<gene>
    <name evidence="3" type="ORF">AYI70_g3149</name>
</gene>
<comment type="caution">
    <text evidence="3">The sequence shown here is derived from an EMBL/GenBank/DDBJ whole genome shotgun (WGS) entry which is preliminary data.</text>
</comment>
<dbReference type="AlphaFoldDB" id="A0A1R1Y597"/>
<proteinExistence type="predicted"/>